<reference evidence="3" key="1">
    <citation type="journal article" date="2019" name="Int. J. Syst. Evol. Microbiol.">
        <title>The Global Catalogue of Microorganisms (GCM) 10K type strain sequencing project: providing services to taxonomists for standard genome sequencing and annotation.</title>
        <authorList>
            <consortium name="The Broad Institute Genomics Platform"/>
            <consortium name="The Broad Institute Genome Sequencing Center for Infectious Disease"/>
            <person name="Wu L."/>
            <person name="Ma J."/>
        </authorList>
    </citation>
    <scope>NUCLEOTIDE SEQUENCE [LARGE SCALE GENOMIC DNA]</scope>
    <source>
        <strain evidence="3">CGMCC 4.7466</strain>
    </source>
</reference>
<organism evidence="2 3">
    <name type="scientific">Negadavirga shengliensis</name>
    <dbReference type="NCBI Taxonomy" id="1389218"/>
    <lineage>
        <taxon>Bacteria</taxon>
        <taxon>Pseudomonadati</taxon>
        <taxon>Bacteroidota</taxon>
        <taxon>Cytophagia</taxon>
        <taxon>Cytophagales</taxon>
        <taxon>Cyclobacteriaceae</taxon>
        <taxon>Negadavirga</taxon>
    </lineage>
</organism>
<dbReference type="Gene3D" id="2.160.20.120">
    <property type="match status" value="1"/>
</dbReference>
<keyword evidence="3" id="KW-1185">Reference proteome</keyword>
<gene>
    <name evidence="2" type="ORF">ACFPFU_17450</name>
</gene>
<comment type="caution">
    <text evidence="2">The sequence shown here is derived from an EMBL/GenBank/DDBJ whole genome shotgun (WGS) entry which is preliminary data.</text>
</comment>
<dbReference type="Pfam" id="PF13349">
    <property type="entry name" value="DUF4097"/>
    <property type="match status" value="1"/>
</dbReference>
<sequence>MKTDTKSKENKIWDFYFPNKIIIPSGKAALTLVAATLFLTSCLDGPMEVVSDIQEEFTGIDVVEVDAAFLEATYAGDPDLEEIQLDAFLKSTSSSAYEIVYQTVGNRLIVKIKSRGTLGRVRSEGYIHLTGPESIKLSMVAGSGKVLAENVVNDVTELQVGSGKVEARNITADEIHLTAGSGEIYAEYLEGDTEATVSSGKLGIRHLEGNLHAEASSGRMDFYNIHGFLEAKLSSGKIEMDRVEALGSVVLSSGQVGAKHTGLSEYTFLKTSSGKISIQTDTDLSLFNYDISTGSGKARVGESQSSGSLKIVNGSAHTIKGEVSSGTIEIYN</sequence>
<evidence type="ECO:0000313" key="3">
    <source>
        <dbReference type="Proteomes" id="UP001595818"/>
    </source>
</evidence>
<proteinExistence type="predicted"/>
<dbReference type="Proteomes" id="UP001595818">
    <property type="component" value="Unassembled WGS sequence"/>
</dbReference>
<protein>
    <submittedName>
        <fullName evidence="2">DUF4097 family beta strand repeat-containing protein</fullName>
    </submittedName>
</protein>
<accession>A0ABV9T4P5</accession>
<evidence type="ECO:0000259" key="1">
    <source>
        <dbReference type="Pfam" id="PF13349"/>
    </source>
</evidence>
<feature type="domain" description="DUF4097" evidence="1">
    <location>
        <begin position="136"/>
        <end position="244"/>
    </location>
</feature>
<dbReference type="InterPro" id="IPR025164">
    <property type="entry name" value="Toastrack_DUF4097"/>
</dbReference>
<evidence type="ECO:0000313" key="2">
    <source>
        <dbReference type="EMBL" id="MFC4873492.1"/>
    </source>
</evidence>
<dbReference type="EMBL" id="JBHSJJ010000011">
    <property type="protein sequence ID" value="MFC4873492.1"/>
    <property type="molecule type" value="Genomic_DNA"/>
</dbReference>
<name>A0ABV9T4P5_9BACT</name>
<dbReference type="RefSeq" id="WP_377066402.1">
    <property type="nucleotide sequence ID" value="NZ_JBHSJJ010000011.1"/>
</dbReference>